<dbReference type="STRING" id="1802630.A3H26_02890"/>
<dbReference type="AlphaFoldDB" id="A0A1F4VKM4"/>
<dbReference type="PIRSF" id="PIRSF036979">
    <property type="entry name" value="Arginase"/>
    <property type="match status" value="1"/>
</dbReference>
<dbReference type="Proteomes" id="UP000177763">
    <property type="component" value="Unassembled WGS sequence"/>
</dbReference>
<dbReference type="EMBL" id="MEVN01000008">
    <property type="protein sequence ID" value="OGC57635.1"/>
    <property type="molecule type" value="Genomic_DNA"/>
</dbReference>
<dbReference type="GO" id="GO:0008783">
    <property type="term" value="F:agmatinase activity"/>
    <property type="evidence" value="ECO:0007669"/>
    <property type="project" value="TreeGrafter"/>
</dbReference>
<dbReference type="InterPro" id="IPR023696">
    <property type="entry name" value="Ureohydrolase_dom_sf"/>
</dbReference>
<feature type="binding site" evidence="4">
    <location>
        <position position="128"/>
    </location>
    <ligand>
        <name>Mn(2+)</name>
        <dbReference type="ChEBI" id="CHEBI:29035"/>
        <label>1</label>
    </ligand>
</feature>
<dbReference type="PANTHER" id="PTHR11358">
    <property type="entry name" value="ARGINASE/AGMATINASE"/>
    <property type="match status" value="1"/>
</dbReference>
<keyword evidence="2 4" id="KW-0479">Metal-binding</keyword>
<organism evidence="5 6">
    <name type="scientific">candidate division WWE3 bacterium RIFCSPLOWO2_12_FULL_36_10</name>
    <dbReference type="NCBI Taxonomy" id="1802630"/>
    <lineage>
        <taxon>Bacteria</taxon>
        <taxon>Katanobacteria</taxon>
    </lineage>
</organism>
<evidence type="ECO:0000313" key="6">
    <source>
        <dbReference type="Proteomes" id="UP000177763"/>
    </source>
</evidence>
<dbReference type="Gene3D" id="3.40.800.10">
    <property type="entry name" value="Ureohydrolase domain"/>
    <property type="match status" value="1"/>
</dbReference>
<evidence type="ECO:0000256" key="3">
    <source>
        <dbReference type="ARBA" id="ARBA00022801"/>
    </source>
</evidence>
<gene>
    <name evidence="5" type="ORF">A3H26_02890</name>
</gene>
<keyword evidence="4" id="KW-0464">Manganese</keyword>
<accession>A0A1F4VKM4</accession>
<keyword evidence="3" id="KW-0378">Hydrolase</keyword>
<evidence type="ECO:0000313" key="5">
    <source>
        <dbReference type="EMBL" id="OGC57635.1"/>
    </source>
</evidence>
<evidence type="ECO:0000256" key="2">
    <source>
        <dbReference type="ARBA" id="ARBA00022723"/>
    </source>
</evidence>
<dbReference type="GO" id="GO:0033389">
    <property type="term" value="P:putrescine biosynthetic process from arginine, via agmatine"/>
    <property type="evidence" value="ECO:0007669"/>
    <property type="project" value="TreeGrafter"/>
</dbReference>
<name>A0A1F4VKM4_UNCKA</name>
<feature type="binding site" evidence="4">
    <location>
        <position position="105"/>
    </location>
    <ligand>
        <name>Mn(2+)</name>
        <dbReference type="ChEBI" id="CHEBI:29035"/>
        <label>1</label>
    </ligand>
</feature>
<proteinExistence type="inferred from homology"/>
<comment type="similarity">
    <text evidence="1">Belongs to the arginase family. Agmatinase subfamily.</text>
</comment>
<dbReference type="PANTHER" id="PTHR11358:SF26">
    <property type="entry name" value="GUANIDINO ACID HYDROLASE, MITOCHONDRIAL"/>
    <property type="match status" value="1"/>
</dbReference>
<dbReference type="InterPro" id="IPR006035">
    <property type="entry name" value="Ureohydrolase"/>
</dbReference>
<reference evidence="5 6" key="1">
    <citation type="journal article" date="2016" name="Nat. Commun.">
        <title>Thousands of microbial genomes shed light on interconnected biogeochemical processes in an aquifer system.</title>
        <authorList>
            <person name="Anantharaman K."/>
            <person name="Brown C.T."/>
            <person name="Hug L.A."/>
            <person name="Sharon I."/>
            <person name="Castelle C.J."/>
            <person name="Probst A.J."/>
            <person name="Thomas B.C."/>
            <person name="Singh A."/>
            <person name="Wilkins M.J."/>
            <person name="Karaoz U."/>
            <person name="Brodie E.L."/>
            <person name="Williams K.H."/>
            <person name="Hubbard S.S."/>
            <person name="Banfield J.F."/>
        </authorList>
    </citation>
    <scope>NUCLEOTIDE SEQUENCE [LARGE SCALE GENOMIC DNA]</scope>
</reference>
<protein>
    <submittedName>
        <fullName evidence="5">Agmatinase</fullName>
    </submittedName>
</protein>
<evidence type="ECO:0000256" key="1">
    <source>
        <dbReference type="ARBA" id="ARBA00009227"/>
    </source>
</evidence>
<sequence>MEFLSLGRKFTNQEKSKVAILSVPYEATTSFIRGCSKGPESIIETSSHVELFDEELKIKPHVVGISSHIVEELDNNHELNLKKIGNKFLDLYKKGKFVLSLGGEHSISIGIVNALSTVEKSISVIQFDAHADFRNYYQKSNFSHACTMRRIYEKISSISQVGIRSLSNPEFNFMKMKRIEPIYAWEMETMDAESIIERVRRSTGDNVYITFDVDYFSTEVIQDTGTPEPGGPGWYKTLKILKGIFECKNVVSMDIVELIGSDEPSYSSFSTALLARKCIGYKFFCNKKLN</sequence>
<feature type="binding site" evidence="4">
    <location>
        <position position="132"/>
    </location>
    <ligand>
        <name>Mn(2+)</name>
        <dbReference type="ChEBI" id="CHEBI:29035"/>
        <label>1</label>
    </ligand>
</feature>
<dbReference type="InterPro" id="IPR005925">
    <property type="entry name" value="Agmatinase-rel"/>
</dbReference>
<comment type="cofactor">
    <cofactor evidence="4">
        <name>Mn(2+)</name>
        <dbReference type="ChEBI" id="CHEBI:29035"/>
    </cofactor>
    <text evidence="4">Binds 2 manganese ions per subunit.</text>
</comment>
<feature type="binding site" evidence="4">
    <location>
        <position position="214"/>
    </location>
    <ligand>
        <name>Mn(2+)</name>
        <dbReference type="ChEBI" id="CHEBI:29035"/>
        <label>1</label>
    </ligand>
</feature>
<dbReference type="GO" id="GO:0046872">
    <property type="term" value="F:metal ion binding"/>
    <property type="evidence" value="ECO:0007669"/>
    <property type="project" value="UniProtKB-KW"/>
</dbReference>
<dbReference type="Pfam" id="PF00491">
    <property type="entry name" value="Arginase"/>
    <property type="match status" value="1"/>
</dbReference>
<evidence type="ECO:0000256" key="4">
    <source>
        <dbReference type="PIRSR" id="PIRSR036979-1"/>
    </source>
</evidence>
<dbReference type="SUPFAM" id="SSF52768">
    <property type="entry name" value="Arginase/deacetylase"/>
    <property type="match status" value="1"/>
</dbReference>
<feature type="binding site" evidence="4">
    <location>
        <position position="130"/>
    </location>
    <ligand>
        <name>Mn(2+)</name>
        <dbReference type="ChEBI" id="CHEBI:29035"/>
        <label>1</label>
    </ligand>
</feature>
<dbReference type="PROSITE" id="PS51409">
    <property type="entry name" value="ARGINASE_2"/>
    <property type="match status" value="1"/>
</dbReference>
<dbReference type="NCBIfam" id="TIGR01230">
    <property type="entry name" value="agmatinase"/>
    <property type="match status" value="1"/>
</dbReference>
<feature type="binding site" evidence="4">
    <location>
        <position position="212"/>
    </location>
    <ligand>
        <name>Mn(2+)</name>
        <dbReference type="ChEBI" id="CHEBI:29035"/>
        <label>1</label>
    </ligand>
</feature>
<comment type="caution">
    <text evidence="5">The sequence shown here is derived from an EMBL/GenBank/DDBJ whole genome shotgun (WGS) entry which is preliminary data.</text>
</comment>